<evidence type="ECO:0000256" key="4">
    <source>
        <dbReference type="ARBA" id="ARBA00022722"/>
    </source>
</evidence>
<dbReference type="PANTHER" id="PTHR15822">
    <property type="entry name" value="TRAF AND TNF RECEPTOR-ASSOCIATED PROTEIN"/>
    <property type="match status" value="1"/>
</dbReference>
<evidence type="ECO:0000256" key="8">
    <source>
        <dbReference type="ARBA" id="ARBA00022842"/>
    </source>
</evidence>
<evidence type="ECO:0000256" key="11">
    <source>
        <dbReference type="SAM" id="MobiDB-lite"/>
    </source>
</evidence>
<evidence type="ECO:0000256" key="1">
    <source>
        <dbReference type="ARBA" id="ARBA00001936"/>
    </source>
</evidence>
<keyword evidence="6" id="KW-0227">DNA damage</keyword>
<dbReference type="GO" id="GO:0005634">
    <property type="term" value="C:nucleus"/>
    <property type="evidence" value="ECO:0007669"/>
    <property type="project" value="UniProtKB-SubCell"/>
</dbReference>
<name>A0A139A764_GONPJ</name>
<protein>
    <recommendedName>
        <fullName evidence="14">Endonuclease/exonuclease/phosphatase domain-containing protein</fullName>
    </recommendedName>
</protein>
<organism evidence="12 13">
    <name type="scientific">Gonapodya prolifera (strain JEL478)</name>
    <name type="common">Monoblepharis prolifera</name>
    <dbReference type="NCBI Taxonomy" id="1344416"/>
    <lineage>
        <taxon>Eukaryota</taxon>
        <taxon>Fungi</taxon>
        <taxon>Fungi incertae sedis</taxon>
        <taxon>Chytridiomycota</taxon>
        <taxon>Chytridiomycota incertae sedis</taxon>
        <taxon>Monoblepharidomycetes</taxon>
        <taxon>Monoblepharidales</taxon>
        <taxon>Gonapodyaceae</taxon>
        <taxon>Gonapodya</taxon>
    </lineage>
</organism>
<sequence>MPLWGDWQIQRGAKSWNSGTSTSRRTGTGTALTPGCPGYGPGTTTHVRSALIDGTRPNSQLSYCSGLLCSSSKQYFEQSDKDATTIICGDFNDDTRELLHSALPGFSDAWDSLPPDGGQHWTFDPTTNPLAALVADPPSVTRRFDRVMVGGRNAYTVGDVQLIASSPVDGVWLSDHCRVWCQITRRKDSS</sequence>
<keyword evidence="10" id="KW-0539">Nucleus</keyword>
<evidence type="ECO:0000256" key="7">
    <source>
        <dbReference type="ARBA" id="ARBA00022801"/>
    </source>
</evidence>
<dbReference type="SUPFAM" id="SSF56219">
    <property type="entry name" value="DNase I-like"/>
    <property type="match status" value="1"/>
</dbReference>
<accession>A0A139A764</accession>
<gene>
    <name evidence="12" type="ORF">M427DRAFT_393771</name>
</gene>
<dbReference type="GO" id="GO:0004518">
    <property type="term" value="F:nuclease activity"/>
    <property type="evidence" value="ECO:0007669"/>
    <property type="project" value="UniProtKB-KW"/>
</dbReference>
<dbReference type="PANTHER" id="PTHR15822:SF4">
    <property type="entry name" value="TYROSYL-DNA PHOSPHODIESTERASE 2"/>
    <property type="match status" value="1"/>
</dbReference>
<keyword evidence="8" id="KW-0460">Magnesium</keyword>
<dbReference type="AlphaFoldDB" id="A0A139A764"/>
<keyword evidence="9" id="KW-0234">DNA repair</keyword>
<dbReference type="GO" id="GO:0006302">
    <property type="term" value="P:double-strand break repair"/>
    <property type="evidence" value="ECO:0007669"/>
    <property type="project" value="TreeGrafter"/>
</dbReference>
<evidence type="ECO:0000256" key="6">
    <source>
        <dbReference type="ARBA" id="ARBA00022763"/>
    </source>
</evidence>
<evidence type="ECO:0000256" key="3">
    <source>
        <dbReference type="ARBA" id="ARBA00004123"/>
    </source>
</evidence>
<evidence type="ECO:0000256" key="2">
    <source>
        <dbReference type="ARBA" id="ARBA00001946"/>
    </source>
</evidence>
<evidence type="ECO:0000313" key="13">
    <source>
        <dbReference type="Proteomes" id="UP000070544"/>
    </source>
</evidence>
<feature type="region of interest" description="Disordered" evidence="11">
    <location>
        <begin position="14"/>
        <end position="39"/>
    </location>
</feature>
<dbReference type="Gene3D" id="3.60.10.10">
    <property type="entry name" value="Endonuclease/exonuclease/phosphatase"/>
    <property type="match status" value="1"/>
</dbReference>
<reference evidence="12 13" key="1">
    <citation type="journal article" date="2015" name="Genome Biol. Evol.">
        <title>Phylogenomic analyses indicate that early fungi evolved digesting cell walls of algal ancestors of land plants.</title>
        <authorList>
            <person name="Chang Y."/>
            <person name="Wang S."/>
            <person name="Sekimoto S."/>
            <person name="Aerts A.L."/>
            <person name="Choi C."/>
            <person name="Clum A."/>
            <person name="LaButti K.M."/>
            <person name="Lindquist E.A."/>
            <person name="Yee Ngan C."/>
            <person name="Ohm R.A."/>
            <person name="Salamov A.A."/>
            <person name="Grigoriev I.V."/>
            <person name="Spatafora J.W."/>
            <person name="Berbee M.L."/>
        </authorList>
    </citation>
    <scope>NUCLEOTIDE SEQUENCE [LARGE SCALE GENOMIC DNA]</scope>
    <source>
        <strain evidence="12 13">JEL478</strain>
    </source>
</reference>
<dbReference type="InterPro" id="IPR051547">
    <property type="entry name" value="TDP2-like"/>
</dbReference>
<dbReference type="GO" id="GO:0070260">
    <property type="term" value="F:5'-tyrosyl-DNA phosphodiesterase activity"/>
    <property type="evidence" value="ECO:0007669"/>
    <property type="project" value="TreeGrafter"/>
</dbReference>
<dbReference type="GO" id="GO:0005737">
    <property type="term" value="C:cytoplasm"/>
    <property type="evidence" value="ECO:0007669"/>
    <property type="project" value="TreeGrafter"/>
</dbReference>
<keyword evidence="5" id="KW-0479">Metal-binding</keyword>
<dbReference type="GO" id="GO:0046872">
    <property type="term" value="F:metal ion binding"/>
    <property type="evidence" value="ECO:0007669"/>
    <property type="project" value="UniProtKB-KW"/>
</dbReference>
<comment type="subcellular location">
    <subcellularLocation>
        <location evidence="3">Nucleus</location>
    </subcellularLocation>
</comment>
<dbReference type="GO" id="GO:0003697">
    <property type="term" value="F:single-stranded DNA binding"/>
    <property type="evidence" value="ECO:0007669"/>
    <property type="project" value="TreeGrafter"/>
</dbReference>
<feature type="compositionally biased region" description="Low complexity" evidence="11">
    <location>
        <begin position="18"/>
        <end position="36"/>
    </location>
</feature>
<evidence type="ECO:0000313" key="12">
    <source>
        <dbReference type="EMBL" id="KXS12640.1"/>
    </source>
</evidence>
<keyword evidence="13" id="KW-1185">Reference proteome</keyword>
<evidence type="ECO:0000256" key="5">
    <source>
        <dbReference type="ARBA" id="ARBA00022723"/>
    </source>
</evidence>
<proteinExistence type="predicted"/>
<keyword evidence="4" id="KW-0540">Nuclease</keyword>
<dbReference type="EMBL" id="KQ965786">
    <property type="protein sequence ID" value="KXS12640.1"/>
    <property type="molecule type" value="Genomic_DNA"/>
</dbReference>
<evidence type="ECO:0000256" key="10">
    <source>
        <dbReference type="ARBA" id="ARBA00023242"/>
    </source>
</evidence>
<comment type="cofactor">
    <cofactor evidence="2">
        <name>Mg(2+)</name>
        <dbReference type="ChEBI" id="CHEBI:18420"/>
    </cofactor>
</comment>
<comment type="cofactor">
    <cofactor evidence="1">
        <name>Mn(2+)</name>
        <dbReference type="ChEBI" id="CHEBI:29035"/>
    </cofactor>
</comment>
<dbReference type="Proteomes" id="UP000070544">
    <property type="component" value="Unassembled WGS sequence"/>
</dbReference>
<evidence type="ECO:0008006" key="14">
    <source>
        <dbReference type="Google" id="ProtNLM"/>
    </source>
</evidence>
<evidence type="ECO:0000256" key="9">
    <source>
        <dbReference type="ARBA" id="ARBA00023204"/>
    </source>
</evidence>
<keyword evidence="7" id="KW-0378">Hydrolase</keyword>
<dbReference type="InterPro" id="IPR036691">
    <property type="entry name" value="Endo/exonu/phosph_ase_sf"/>
</dbReference>